<keyword evidence="3" id="KW-1185">Reference proteome</keyword>
<sequence>MDDQKYAGQREPKKQNQHLSSIKKKISHKTACCYLNSLGYHYKATPKDQYADGHERDDVVFYQKNVFLPQWHHIQKGWQCGMQS</sequence>
<evidence type="ECO:0000256" key="1">
    <source>
        <dbReference type="SAM" id="MobiDB-lite"/>
    </source>
</evidence>
<comment type="caution">
    <text evidence="2">The sequence shown here is derived from an EMBL/GenBank/DDBJ whole genome shotgun (WGS) entry which is preliminary data.</text>
</comment>
<evidence type="ECO:0008006" key="4">
    <source>
        <dbReference type="Google" id="ProtNLM"/>
    </source>
</evidence>
<evidence type="ECO:0000313" key="3">
    <source>
        <dbReference type="Proteomes" id="UP000283269"/>
    </source>
</evidence>
<feature type="region of interest" description="Disordered" evidence="1">
    <location>
        <begin position="1"/>
        <end position="22"/>
    </location>
</feature>
<organism evidence="2 3">
    <name type="scientific">Psilocybe cyanescens</name>
    <dbReference type="NCBI Taxonomy" id="93625"/>
    <lineage>
        <taxon>Eukaryota</taxon>
        <taxon>Fungi</taxon>
        <taxon>Dikarya</taxon>
        <taxon>Basidiomycota</taxon>
        <taxon>Agaricomycotina</taxon>
        <taxon>Agaricomycetes</taxon>
        <taxon>Agaricomycetidae</taxon>
        <taxon>Agaricales</taxon>
        <taxon>Agaricineae</taxon>
        <taxon>Strophariaceae</taxon>
        <taxon>Psilocybe</taxon>
    </lineage>
</organism>
<dbReference type="InParanoid" id="A0A409X0F5"/>
<dbReference type="Proteomes" id="UP000283269">
    <property type="component" value="Unassembled WGS sequence"/>
</dbReference>
<name>A0A409X0F5_PSICY</name>
<dbReference type="OrthoDB" id="6511194at2759"/>
<proteinExistence type="predicted"/>
<accession>A0A409X0F5</accession>
<feature type="compositionally biased region" description="Basic and acidic residues" evidence="1">
    <location>
        <begin position="1"/>
        <end position="14"/>
    </location>
</feature>
<gene>
    <name evidence="2" type="ORF">CVT25_013164</name>
</gene>
<protein>
    <recommendedName>
        <fullName evidence="4">Winged helix-turn helix domain-containing protein</fullName>
    </recommendedName>
</protein>
<dbReference type="AlphaFoldDB" id="A0A409X0F5"/>
<reference evidence="2 3" key="1">
    <citation type="journal article" date="2018" name="Evol. Lett.">
        <title>Horizontal gene cluster transfer increased hallucinogenic mushroom diversity.</title>
        <authorList>
            <person name="Reynolds H.T."/>
            <person name="Vijayakumar V."/>
            <person name="Gluck-Thaler E."/>
            <person name="Korotkin H.B."/>
            <person name="Matheny P.B."/>
            <person name="Slot J.C."/>
        </authorList>
    </citation>
    <scope>NUCLEOTIDE SEQUENCE [LARGE SCALE GENOMIC DNA]</scope>
    <source>
        <strain evidence="2 3">2631</strain>
    </source>
</reference>
<dbReference type="EMBL" id="NHYD01002903">
    <property type="protein sequence ID" value="PPQ84265.1"/>
    <property type="molecule type" value="Genomic_DNA"/>
</dbReference>
<evidence type="ECO:0000313" key="2">
    <source>
        <dbReference type="EMBL" id="PPQ84265.1"/>
    </source>
</evidence>